<name>A0A2N0YYT7_9BACI</name>
<dbReference type="InterPro" id="IPR050553">
    <property type="entry name" value="Thioredoxin_ResA/DsbE_sf"/>
</dbReference>
<dbReference type="PANTHER" id="PTHR42852:SF1">
    <property type="entry name" value="THIOREDOXIN-LIKE PROTEIN YNEN"/>
    <property type="match status" value="1"/>
</dbReference>
<evidence type="ECO:0000259" key="3">
    <source>
        <dbReference type="PROSITE" id="PS51352"/>
    </source>
</evidence>
<evidence type="ECO:0000313" key="5">
    <source>
        <dbReference type="Proteomes" id="UP000233375"/>
    </source>
</evidence>
<evidence type="ECO:0000313" key="4">
    <source>
        <dbReference type="EMBL" id="PKG22405.1"/>
    </source>
</evidence>
<feature type="signal peptide" evidence="2">
    <location>
        <begin position="1"/>
        <end position="22"/>
    </location>
</feature>
<evidence type="ECO:0000256" key="2">
    <source>
        <dbReference type="SAM" id="SignalP"/>
    </source>
</evidence>
<proteinExistence type="predicted"/>
<dbReference type="SUPFAM" id="SSF52833">
    <property type="entry name" value="Thioredoxin-like"/>
    <property type="match status" value="1"/>
</dbReference>
<dbReference type="PANTHER" id="PTHR42852">
    <property type="entry name" value="THIOL:DISULFIDE INTERCHANGE PROTEIN DSBE"/>
    <property type="match status" value="1"/>
</dbReference>
<dbReference type="Pfam" id="PF00578">
    <property type="entry name" value="AhpC-TSA"/>
    <property type="match status" value="1"/>
</dbReference>
<dbReference type="PROSITE" id="PS00194">
    <property type="entry name" value="THIOREDOXIN_1"/>
    <property type="match status" value="1"/>
</dbReference>
<keyword evidence="2" id="KW-0732">Signal</keyword>
<dbReference type="Gene3D" id="3.40.30.10">
    <property type="entry name" value="Glutaredoxin"/>
    <property type="match status" value="1"/>
</dbReference>
<dbReference type="Proteomes" id="UP000233375">
    <property type="component" value="Unassembled WGS sequence"/>
</dbReference>
<dbReference type="EMBL" id="PISE01000043">
    <property type="protein sequence ID" value="PKG22405.1"/>
    <property type="molecule type" value="Genomic_DNA"/>
</dbReference>
<dbReference type="GO" id="GO:0016209">
    <property type="term" value="F:antioxidant activity"/>
    <property type="evidence" value="ECO:0007669"/>
    <property type="project" value="InterPro"/>
</dbReference>
<sequence>MVKKIILLIGLCFLYAASLEHTAIAAKTKPLEIGAKAPDFSLRNLKGETLKLSDFKGKKVMLNFWATWCPPCKQEMPAIQQFFEEKGKDVVILAVNIDGSEDVIEFVQSKKITFPILLDENNRVNEQYKVVTIPTTFFIDEKGIIQHKFYSAMPIEIMREFSK</sequence>
<dbReference type="AlphaFoldDB" id="A0A2N0YYT7"/>
<dbReference type="CDD" id="cd02966">
    <property type="entry name" value="TlpA_like_family"/>
    <property type="match status" value="1"/>
</dbReference>
<dbReference type="InterPro" id="IPR013766">
    <property type="entry name" value="Thioredoxin_domain"/>
</dbReference>
<evidence type="ECO:0000256" key="1">
    <source>
        <dbReference type="ARBA" id="ARBA00023157"/>
    </source>
</evidence>
<dbReference type="InterPro" id="IPR000866">
    <property type="entry name" value="AhpC/TSA"/>
</dbReference>
<keyword evidence="5" id="KW-1185">Reference proteome</keyword>
<keyword evidence="1" id="KW-1015">Disulfide bond</keyword>
<dbReference type="InterPro" id="IPR036249">
    <property type="entry name" value="Thioredoxin-like_sf"/>
</dbReference>
<feature type="chain" id="PRO_5039180874" evidence="2">
    <location>
        <begin position="23"/>
        <end position="163"/>
    </location>
</feature>
<organism evidence="4 5">
    <name type="scientific">Niallia nealsonii</name>
    <dbReference type="NCBI Taxonomy" id="115979"/>
    <lineage>
        <taxon>Bacteria</taxon>
        <taxon>Bacillati</taxon>
        <taxon>Bacillota</taxon>
        <taxon>Bacilli</taxon>
        <taxon>Bacillales</taxon>
        <taxon>Bacillaceae</taxon>
        <taxon>Niallia</taxon>
    </lineage>
</organism>
<comment type="caution">
    <text evidence="4">The sequence shown here is derived from an EMBL/GenBank/DDBJ whole genome shotgun (WGS) entry which is preliminary data.</text>
</comment>
<dbReference type="PROSITE" id="PS51352">
    <property type="entry name" value="THIOREDOXIN_2"/>
    <property type="match status" value="1"/>
</dbReference>
<dbReference type="InterPro" id="IPR017937">
    <property type="entry name" value="Thioredoxin_CS"/>
</dbReference>
<reference evidence="4 5" key="1">
    <citation type="journal article" date="2003" name="Int. J. Syst. Evol. Microbiol.">
        <title>Bacillus nealsonii sp. nov., isolated from a spacecraft-assembly facility, whose spores are gamma-radiation resistant.</title>
        <authorList>
            <person name="Venkateswaran K."/>
            <person name="Kempf M."/>
            <person name="Chen F."/>
            <person name="Satomi M."/>
            <person name="Nicholson W."/>
            <person name="Kern R."/>
        </authorList>
    </citation>
    <scope>NUCLEOTIDE SEQUENCE [LARGE SCALE GENOMIC DNA]</scope>
    <source>
        <strain evidence="4 5">FO-92</strain>
    </source>
</reference>
<feature type="domain" description="Thioredoxin" evidence="3">
    <location>
        <begin position="31"/>
        <end position="163"/>
    </location>
</feature>
<dbReference type="RefSeq" id="WP_101178462.1">
    <property type="nucleotide sequence ID" value="NZ_PISE01000043.1"/>
</dbReference>
<accession>A0A2N0YYT7</accession>
<gene>
    <name evidence="4" type="ORF">CWS01_17485</name>
</gene>
<protein>
    <submittedName>
        <fullName evidence="4">Alkyl hydroperoxide reductase</fullName>
    </submittedName>
</protein>
<dbReference type="GO" id="GO:0016491">
    <property type="term" value="F:oxidoreductase activity"/>
    <property type="evidence" value="ECO:0007669"/>
    <property type="project" value="InterPro"/>
</dbReference>
<dbReference type="OrthoDB" id="25753at2"/>